<feature type="domain" description="HTH myb-type" evidence="9">
    <location>
        <begin position="80"/>
        <end position="134"/>
    </location>
</feature>
<sequence length="766" mass="79011">MVVLGRVAPVSPPSSAIMAGYDSEDYSTEARRSCWTPEEDIKLVQLVQTYGPQNWSLIAKSLGSGRNGKSCRLRWFNQLDPSLKKEPFTAEEEDIIVAKHAELGNRWAQIAKFLPGRTDNAIKNYWNGHLKKRLPGKSSSELAASKRLRALAGLALKDDSDGDEEEEEEEEEEAGGSGPRSSARRGRYADSEEEEADDEALLRGLHSAKVARTGSAGGTGVLSPRTASQGGGSPVGRRGSDGRRHVTRAATGSLRPRHYDVVGVEGASDEEQEQRQQQQQAKHGAGTEDDGYTALACHPSRGANGTTAANASRESSQHTRSTAEHCGEQEATLLAANAAGAAAAPSVVRSLSSHGSTGFPLFDPTMFARVCSLMPSLFPGAAPAAADGSAGLQPPPALPGAAAGRSGEEHQAFMHHFHHAFNELVASSATAAPPLAPAAQSSPPFDPATVFGVQAAAAPAAALAQLPVLPQQLEPAAAAARSTPLPPVKAEGVEQQQTQQQVQQTSATLAMPAVQQQDDESAEAKYNRLGSQAAASGSDGAASTPMQLESLPAAPAAAPAGTPAASQQQVQQQAQQLPMPAVAPALTPEQAGLQQQALYIGQVMMSLASVFPGMAAAISAMCGMAAAAGFSGPQLPSNMQAAAELPQAAGPPPFVQTSFGEVLAARVAGAAPRGSPFISAAHVDGLPLTQNTPLKAHPAAAAPRSDRKHAAGLETHTPLSTHAARSSAGRRPPSADVDAGLDGGRRHAGSSNPLAFLAIAASMDDE</sequence>
<evidence type="ECO:0000256" key="6">
    <source>
        <dbReference type="ARBA" id="ARBA00023242"/>
    </source>
</evidence>
<feature type="compositionally biased region" description="Acidic residues" evidence="7">
    <location>
        <begin position="160"/>
        <end position="174"/>
    </location>
</feature>
<dbReference type="Pfam" id="PF00249">
    <property type="entry name" value="Myb_DNA-binding"/>
    <property type="match status" value="2"/>
</dbReference>
<evidence type="ECO:0000313" key="10">
    <source>
        <dbReference type="EMBL" id="KAI3426390.1"/>
    </source>
</evidence>
<feature type="compositionally biased region" description="Polar residues" evidence="7">
    <location>
        <begin position="303"/>
        <end position="314"/>
    </location>
</feature>
<dbReference type="FunFam" id="1.10.10.60:FF:000060">
    <property type="entry name" value="MYB transcription factor"/>
    <property type="match status" value="1"/>
</dbReference>
<feature type="region of interest" description="Disordered" evidence="7">
    <location>
        <begin position="689"/>
        <end position="753"/>
    </location>
</feature>
<evidence type="ECO:0000259" key="9">
    <source>
        <dbReference type="PROSITE" id="PS51294"/>
    </source>
</evidence>
<dbReference type="InterPro" id="IPR001005">
    <property type="entry name" value="SANT/Myb"/>
</dbReference>
<dbReference type="PANTHER" id="PTHR47997:SF34">
    <property type="entry name" value="TRANSCRIPTION FACTOR MYB86-LIKE"/>
    <property type="match status" value="1"/>
</dbReference>
<dbReference type="InterPro" id="IPR017930">
    <property type="entry name" value="Myb_dom"/>
</dbReference>
<dbReference type="CDD" id="cd00167">
    <property type="entry name" value="SANT"/>
    <property type="match status" value="2"/>
</dbReference>
<evidence type="ECO:0000259" key="8">
    <source>
        <dbReference type="PROSITE" id="PS50090"/>
    </source>
</evidence>
<keyword evidence="4" id="KW-0238">DNA-binding</keyword>
<feature type="compositionally biased region" description="Low complexity" evidence="7">
    <location>
        <begin position="495"/>
        <end position="505"/>
    </location>
</feature>
<feature type="compositionally biased region" description="Basic and acidic residues" evidence="7">
    <location>
        <begin position="315"/>
        <end position="326"/>
    </location>
</feature>
<evidence type="ECO:0000256" key="7">
    <source>
        <dbReference type="SAM" id="MobiDB-lite"/>
    </source>
</evidence>
<dbReference type="OrthoDB" id="2143914at2759"/>
<dbReference type="Proteomes" id="UP001055712">
    <property type="component" value="Unassembled WGS sequence"/>
</dbReference>
<organism evidence="10 11">
    <name type="scientific">Chlorella vulgaris</name>
    <name type="common">Green alga</name>
    <dbReference type="NCBI Taxonomy" id="3077"/>
    <lineage>
        <taxon>Eukaryota</taxon>
        <taxon>Viridiplantae</taxon>
        <taxon>Chlorophyta</taxon>
        <taxon>core chlorophytes</taxon>
        <taxon>Trebouxiophyceae</taxon>
        <taxon>Chlorellales</taxon>
        <taxon>Chlorellaceae</taxon>
        <taxon>Chlorella clade</taxon>
        <taxon>Chlorella</taxon>
    </lineage>
</organism>
<comment type="caution">
    <text evidence="10">The sequence shown here is derived from an EMBL/GenBank/DDBJ whole genome shotgun (WGS) entry which is preliminary data.</text>
</comment>
<evidence type="ECO:0000256" key="5">
    <source>
        <dbReference type="ARBA" id="ARBA00023163"/>
    </source>
</evidence>
<evidence type="ECO:0000313" key="11">
    <source>
        <dbReference type="Proteomes" id="UP001055712"/>
    </source>
</evidence>
<evidence type="ECO:0000256" key="1">
    <source>
        <dbReference type="ARBA" id="ARBA00004123"/>
    </source>
</evidence>
<feature type="region of interest" description="Disordered" evidence="7">
    <location>
        <begin position="554"/>
        <end position="576"/>
    </location>
</feature>
<reference evidence="10" key="2">
    <citation type="submission" date="2020-11" db="EMBL/GenBank/DDBJ databases">
        <authorList>
            <person name="Cecchin M."/>
            <person name="Marcolungo L."/>
            <person name="Rossato M."/>
            <person name="Girolomoni L."/>
            <person name="Cosentino E."/>
            <person name="Cuine S."/>
            <person name="Li-Beisson Y."/>
            <person name="Delledonne M."/>
            <person name="Ballottari M."/>
        </authorList>
    </citation>
    <scope>NUCLEOTIDE SEQUENCE</scope>
    <source>
        <strain evidence="10">211/11P</strain>
        <tissue evidence="10">Whole cell</tissue>
    </source>
</reference>
<proteinExistence type="predicted"/>
<gene>
    <name evidence="10" type="ORF">D9Q98_008761</name>
</gene>
<keyword evidence="5" id="KW-0804">Transcription</keyword>
<feature type="domain" description="Myb-like" evidence="8">
    <location>
        <begin position="27"/>
        <end position="79"/>
    </location>
</feature>
<comment type="subcellular location">
    <subcellularLocation>
        <location evidence="1">Nucleus</location>
    </subcellularLocation>
</comment>
<accession>A0A9D4YU70</accession>
<dbReference type="SMART" id="SM00717">
    <property type="entry name" value="SANT"/>
    <property type="match status" value="2"/>
</dbReference>
<dbReference type="AlphaFoldDB" id="A0A9D4YU70"/>
<evidence type="ECO:0000256" key="3">
    <source>
        <dbReference type="ARBA" id="ARBA00023015"/>
    </source>
</evidence>
<evidence type="ECO:0000256" key="2">
    <source>
        <dbReference type="ARBA" id="ARBA00022737"/>
    </source>
</evidence>
<keyword evidence="3" id="KW-0805">Transcription regulation</keyword>
<dbReference type="Gene3D" id="1.10.10.60">
    <property type="entry name" value="Homeodomain-like"/>
    <property type="match status" value="2"/>
</dbReference>
<dbReference type="InterPro" id="IPR051953">
    <property type="entry name" value="Plant_SW-associated_TFs"/>
</dbReference>
<feature type="region of interest" description="Disordered" evidence="7">
    <location>
        <begin position="383"/>
        <end position="407"/>
    </location>
</feature>
<dbReference type="GO" id="GO:0005634">
    <property type="term" value="C:nucleus"/>
    <property type="evidence" value="ECO:0007669"/>
    <property type="project" value="UniProtKB-SubCell"/>
</dbReference>
<evidence type="ECO:0000256" key="4">
    <source>
        <dbReference type="ARBA" id="ARBA00023125"/>
    </source>
</evidence>
<protein>
    <submittedName>
        <fullName evidence="10">Uncharacterized protein</fullName>
    </submittedName>
</protein>
<feature type="domain" description="HTH myb-type" evidence="9">
    <location>
        <begin position="31"/>
        <end position="79"/>
    </location>
</feature>
<feature type="compositionally biased region" description="Low complexity" evidence="7">
    <location>
        <begin position="383"/>
        <end position="392"/>
    </location>
</feature>
<dbReference type="EMBL" id="SIDB01000011">
    <property type="protein sequence ID" value="KAI3426390.1"/>
    <property type="molecule type" value="Genomic_DNA"/>
</dbReference>
<keyword evidence="2" id="KW-0677">Repeat</keyword>
<dbReference type="PANTHER" id="PTHR47997">
    <property type="entry name" value="MYB DOMAIN PROTEIN 55"/>
    <property type="match status" value="1"/>
</dbReference>
<keyword evidence="6" id="KW-0539">Nucleus</keyword>
<dbReference type="PROSITE" id="PS50090">
    <property type="entry name" value="MYB_LIKE"/>
    <property type="match status" value="2"/>
</dbReference>
<dbReference type="PROSITE" id="PS51294">
    <property type="entry name" value="HTH_MYB"/>
    <property type="match status" value="2"/>
</dbReference>
<dbReference type="InterPro" id="IPR009057">
    <property type="entry name" value="Homeodomain-like_sf"/>
</dbReference>
<feature type="region of interest" description="Disordered" evidence="7">
    <location>
        <begin position="489"/>
        <end position="524"/>
    </location>
</feature>
<dbReference type="SUPFAM" id="SSF46689">
    <property type="entry name" value="Homeodomain-like"/>
    <property type="match status" value="1"/>
</dbReference>
<feature type="region of interest" description="Disordered" evidence="7">
    <location>
        <begin position="154"/>
        <end position="326"/>
    </location>
</feature>
<name>A0A9D4YU70_CHLVU</name>
<feature type="domain" description="Myb-like" evidence="8">
    <location>
        <begin position="80"/>
        <end position="130"/>
    </location>
</feature>
<reference evidence="10" key="1">
    <citation type="journal article" date="2019" name="Plant J.">
        <title>Chlorella vulgaris genome assembly and annotation reveals the molecular basis for metabolic acclimation to high light conditions.</title>
        <authorList>
            <person name="Cecchin M."/>
            <person name="Marcolungo L."/>
            <person name="Rossato M."/>
            <person name="Girolomoni L."/>
            <person name="Cosentino E."/>
            <person name="Cuine S."/>
            <person name="Li-Beisson Y."/>
            <person name="Delledonne M."/>
            <person name="Ballottari M."/>
        </authorList>
    </citation>
    <scope>NUCLEOTIDE SEQUENCE</scope>
    <source>
        <strain evidence="10">211/11P</strain>
    </source>
</reference>
<dbReference type="GO" id="GO:0003677">
    <property type="term" value="F:DNA binding"/>
    <property type="evidence" value="ECO:0007669"/>
    <property type="project" value="UniProtKB-KW"/>
</dbReference>
<keyword evidence="11" id="KW-1185">Reference proteome</keyword>